<dbReference type="CDD" id="cd06173">
    <property type="entry name" value="MFS_MefA_like"/>
    <property type="match status" value="1"/>
</dbReference>
<feature type="transmembrane region" description="Helical" evidence="6">
    <location>
        <begin position="243"/>
        <end position="262"/>
    </location>
</feature>
<feature type="transmembrane region" description="Helical" evidence="6">
    <location>
        <begin position="45"/>
        <end position="70"/>
    </location>
</feature>
<keyword evidence="2" id="KW-1003">Cell membrane</keyword>
<evidence type="ECO:0000256" key="4">
    <source>
        <dbReference type="ARBA" id="ARBA00022989"/>
    </source>
</evidence>
<dbReference type="PANTHER" id="PTHR23513">
    <property type="entry name" value="INTEGRAL MEMBRANE EFFLUX PROTEIN-RELATED"/>
    <property type="match status" value="1"/>
</dbReference>
<dbReference type="Gene3D" id="1.20.1250.20">
    <property type="entry name" value="MFS general substrate transporter like domains"/>
    <property type="match status" value="1"/>
</dbReference>
<organism evidence="7 8">
    <name type="scientific">Actinoplanes lutulentus</name>
    <dbReference type="NCBI Taxonomy" id="1287878"/>
    <lineage>
        <taxon>Bacteria</taxon>
        <taxon>Bacillati</taxon>
        <taxon>Actinomycetota</taxon>
        <taxon>Actinomycetes</taxon>
        <taxon>Micromonosporales</taxon>
        <taxon>Micromonosporaceae</taxon>
        <taxon>Actinoplanes</taxon>
    </lineage>
</organism>
<feature type="transmembrane region" description="Helical" evidence="6">
    <location>
        <begin position="297"/>
        <end position="315"/>
    </location>
</feature>
<keyword evidence="5 6" id="KW-0472">Membrane</keyword>
<dbReference type="Proteomes" id="UP000249341">
    <property type="component" value="Unassembled WGS sequence"/>
</dbReference>
<feature type="transmembrane region" description="Helical" evidence="6">
    <location>
        <begin position="99"/>
        <end position="119"/>
    </location>
</feature>
<dbReference type="GO" id="GO:0005886">
    <property type="term" value="C:plasma membrane"/>
    <property type="evidence" value="ECO:0007669"/>
    <property type="project" value="UniProtKB-SubCell"/>
</dbReference>
<dbReference type="InterPro" id="IPR036259">
    <property type="entry name" value="MFS_trans_sf"/>
</dbReference>
<evidence type="ECO:0000313" key="7">
    <source>
        <dbReference type="EMBL" id="RAK39556.1"/>
    </source>
</evidence>
<accession>A0A327ZEN0</accession>
<evidence type="ECO:0000256" key="5">
    <source>
        <dbReference type="ARBA" id="ARBA00023136"/>
    </source>
</evidence>
<dbReference type="EMBL" id="QLMJ01000004">
    <property type="protein sequence ID" value="RAK39556.1"/>
    <property type="molecule type" value="Genomic_DNA"/>
</dbReference>
<dbReference type="PANTHER" id="PTHR23513:SF11">
    <property type="entry name" value="STAPHYLOFERRIN A TRANSPORTER"/>
    <property type="match status" value="1"/>
</dbReference>
<keyword evidence="3 6" id="KW-0812">Transmembrane</keyword>
<feature type="transmembrane region" description="Helical" evidence="6">
    <location>
        <begin position="360"/>
        <end position="381"/>
    </location>
</feature>
<dbReference type="SUPFAM" id="SSF103473">
    <property type="entry name" value="MFS general substrate transporter"/>
    <property type="match status" value="1"/>
</dbReference>
<keyword evidence="8" id="KW-1185">Reference proteome</keyword>
<dbReference type="OrthoDB" id="3287459at2"/>
<sequence>MQTYRELFRNREFAALFTTACAQNAAGTVTGLALATEVYSRTRSPLFAALSMFGPSLAQLAGATLLLSAADRLPPRAAISSLALVTATLVGLLSTGPPIWLIFVLLLGMGLAGSLAGGVRGGLLTEIVPPDAYVLGRSALNIATGTMQIVGFSAGGLLVTVLSPGQTLLVGAGLHLTASAVARLGLSRRAPRASGRPSVVETWRVNRRLWTITSVRPVYLGLWIPNGLIVGCEALFVPYSPTGAGVLLASAAVGMLTGDVLAGRFLPPSWRDRLAPFLRLLLAVPYLALAFDPHLAIAAVAVVIASIGYCSTLLLQERLVALVPADARGQALGLHTSGMLTMQAVCAALAGTVAEFTTPAVAIGVMSAASITVTLLLAPALGRGSREHATMTPA</sequence>
<name>A0A327ZEN0_9ACTN</name>
<evidence type="ECO:0000256" key="1">
    <source>
        <dbReference type="ARBA" id="ARBA00004651"/>
    </source>
</evidence>
<dbReference type="AlphaFoldDB" id="A0A327ZEN0"/>
<evidence type="ECO:0000256" key="6">
    <source>
        <dbReference type="SAM" id="Phobius"/>
    </source>
</evidence>
<evidence type="ECO:0000313" key="8">
    <source>
        <dbReference type="Proteomes" id="UP000249341"/>
    </source>
</evidence>
<dbReference type="RefSeq" id="WP_111648785.1">
    <property type="nucleotide sequence ID" value="NZ_JACHWI010000001.1"/>
</dbReference>
<comment type="subcellular location">
    <subcellularLocation>
        <location evidence="1">Cell membrane</location>
        <topology evidence="1">Multi-pass membrane protein</topology>
    </subcellularLocation>
</comment>
<comment type="caution">
    <text evidence="7">The sequence shown here is derived from an EMBL/GenBank/DDBJ whole genome shotgun (WGS) entry which is preliminary data.</text>
</comment>
<gene>
    <name evidence="7" type="ORF">B0I29_10493</name>
</gene>
<proteinExistence type="predicted"/>
<evidence type="ECO:0000256" key="2">
    <source>
        <dbReference type="ARBA" id="ARBA00022475"/>
    </source>
</evidence>
<feature type="transmembrane region" description="Helical" evidence="6">
    <location>
        <begin position="217"/>
        <end position="237"/>
    </location>
</feature>
<evidence type="ECO:0000256" key="3">
    <source>
        <dbReference type="ARBA" id="ARBA00022692"/>
    </source>
</evidence>
<feature type="transmembrane region" description="Helical" evidence="6">
    <location>
        <begin position="77"/>
        <end position="93"/>
    </location>
</feature>
<feature type="transmembrane region" description="Helical" evidence="6">
    <location>
        <begin position="140"/>
        <end position="162"/>
    </location>
</feature>
<protein>
    <submittedName>
        <fullName evidence="7">Putative MFS family arabinose efflux permease</fullName>
    </submittedName>
</protein>
<reference evidence="7 8" key="1">
    <citation type="submission" date="2018-06" db="EMBL/GenBank/DDBJ databases">
        <title>Genomic Encyclopedia of Type Strains, Phase III (KMG-III): the genomes of soil and plant-associated and newly described type strains.</title>
        <authorList>
            <person name="Whitman W."/>
        </authorList>
    </citation>
    <scope>NUCLEOTIDE SEQUENCE [LARGE SCALE GENOMIC DNA]</scope>
    <source>
        <strain evidence="7 8">CGMCC 4.7090</strain>
    </source>
</reference>
<feature type="transmembrane region" description="Helical" evidence="6">
    <location>
        <begin position="168"/>
        <end position="186"/>
    </location>
</feature>
<keyword evidence="4 6" id="KW-1133">Transmembrane helix</keyword>